<dbReference type="RefSeq" id="WP_205005762.1">
    <property type="nucleotide sequence ID" value="NZ_CBCRXA010000004.1"/>
</dbReference>
<feature type="transmembrane region" description="Helical" evidence="1">
    <location>
        <begin position="100"/>
        <end position="121"/>
    </location>
</feature>
<keyword evidence="3" id="KW-1185">Reference proteome</keyword>
<keyword evidence="1" id="KW-0472">Membrane</keyword>
<keyword evidence="1" id="KW-1133">Transmembrane helix</keyword>
<dbReference type="Proteomes" id="UP000823201">
    <property type="component" value="Unassembled WGS sequence"/>
</dbReference>
<organism evidence="2 3">
    <name type="scientific">Sporolactobacillus spathodeae</name>
    <dbReference type="NCBI Taxonomy" id="1465502"/>
    <lineage>
        <taxon>Bacteria</taxon>
        <taxon>Bacillati</taxon>
        <taxon>Bacillota</taxon>
        <taxon>Bacilli</taxon>
        <taxon>Bacillales</taxon>
        <taxon>Sporolactobacillaceae</taxon>
        <taxon>Sporolactobacillus</taxon>
    </lineage>
</organism>
<dbReference type="InterPro" id="IPR023804">
    <property type="entry name" value="DUF3792_TM"/>
</dbReference>
<protein>
    <submittedName>
        <fullName evidence="2">Membrane protein (TIGR04086 family)</fullName>
    </submittedName>
</protein>
<feature type="transmembrane region" description="Helical" evidence="1">
    <location>
        <begin position="7"/>
        <end position="31"/>
    </location>
</feature>
<keyword evidence="1" id="KW-0812">Transmembrane</keyword>
<accession>A0ABS2Q6L1</accession>
<dbReference type="EMBL" id="JAFBEV010000005">
    <property type="protein sequence ID" value="MBM7657427.1"/>
    <property type="molecule type" value="Genomic_DNA"/>
</dbReference>
<evidence type="ECO:0000313" key="2">
    <source>
        <dbReference type="EMBL" id="MBM7657427.1"/>
    </source>
</evidence>
<dbReference type="NCBIfam" id="TIGR04086">
    <property type="entry name" value="TIGR04086_membr"/>
    <property type="match status" value="1"/>
</dbReference>
<evidence type="ECO:0000256" key="1">
    <source>
        <dbReference type="SAM" id="Phobius"/>
    </source>
</evidence>
<feature type="transmembrane region" description="Helical" evidence="1">
    <location>
        <begin position="43"/>
        <end position="61"/>
    </location>
</feature>
<reference evidence="2 3" key="1">
    <citation type="submission" date="2021-01" db="EMBL/GenBank/DDBJ databases">
        <title>Genomic Encyclopedia of Type Strains, Phase IV (KMG-IV): sequencing the most valuable type-strain genomes for metagenomic binning, comparative biology and taxonomic classification.</title>
        <authorList>
            <person name="Goeker M."/>
        </authorList>
    </citation>
    <scope>NUCLEOTIDE SEQUENCE [LARGE SCALE GENOMIC DNA]</scope>
    <source>
        <strain evidence="2 3">DSM 100968</strain>
    </source>
</reference>
<dbReference type="Pfam" id="PF12670">
    <property type="entry name" value="DUF3792"/>
    <property type="match status" value="1"/>
</dbReference>
<name>A0ABS2Q6L1_9BACL</name>
<evidence type="ECO:0000313" key="3">
    <source>
        <dbReference type="Proteomes" id="UP000823201"/>
    </source>
</evidence>
<gene>
    <name evidence="2" type="ORF">JOC27_000870</name>
</gene>
<proteinExistence type="predicted"/>
<comment type="caution">
    <text evidence="2">The sequence shown here is derived from an EMBL/GenBank/DDBJ whole genome shotgun (WGS) entry which is preliminary data.</text>
</comment>
<sequence length="125" mass="13218">MARHWLAAVTYGITAALLIILASAFLLASLLRFTSYSESTSSILPLIISLLSLFIGGVIAGSKMKERGLLIGAITGLIYCCFSFFFQFLGFDHAPGFSQYGFFAANIAAAALGGVVGVNLFSAKH</sequence>
<feature type="transmembrane region" description="Helical" evidence="1">
    <location>
        <begin position="68"/>
        <end position="88"/>
    </location>
</feature>